<keyword evidence="1" id="KW-0808">Transferase</keyword>
<evidence type="ECO:0000313" key="5">
    <source>
        <dbReference type="Proteomes" id="UP000248889"/>
    </source>
</evidence>
<dbReference type="AlphaFoldDB" id="A0A2X0IDQ4"/>
<reference evidence="4 5" key="1">
    <citation type="submission" date="2018-06" db="EMBL/GenBank/DDBJ databases">
        <title>Streptacidiphilus pinicola sp. nov., isolated from pine grove soil.</title>
        <authorList>
            <person name="Roh S.G."/>
            <person name="Park S."/>
            <person name="Kim M.-K."/>
            <person name="Yun B.-R."/>
            <person name="Park J."/>
            <person name="Kim M.J."/>
            <person name="Kim Y.S."/>
            <person name="Kim S.B."/>
        </authorList>
    </citation>
    <scope>NUCLEOTIDE SEQUENCE [LARGE SCALE GENOMIC DNA]</scope>
    <source>
        <strain evidence="4 5">MMS16-CNU450</strain>
    </source>
</reference>
<dbReference type="EMBL" id="QKYN01000110">
    <property type="protein sequence ID" value="RAG82657.1"/>
    <property type="molecule type" value="Genomic_DNA"/>
</dbReference>
<dbReference type="Pfam" id="PF00583">
    <property type="entry name" value="Acetyltransf_1"/>
    <property type="match status" value="1"/>
</dbReference>
<keyword evidence="5" id="KW-1185">Reference proteome</keyword>
<sequence length="278" mass="30151">MVITIRRLDDVVDGNPLGARSPFVAEQGGAAVAQGELLARSWMGDETGRLVNLRWEAGRLDAARRVLDAVVAAAEPGQVLNAATNADVHAEPAERIALFESFGFELWQEKEGFWWEDEGLDLPAPEGVTARPLSEVGEERFADLVAACSVGTLDRIDADAMAAMGADAWAAAFLWHCRDSTWLLAEDPAGEAVGFVSVGEFDPGVGTITYIGVHPGHRGRGHADALLRLANRTARELGLHAVLSDTDTLNVPMQQAFRRNGHSSEATAWHKWMHRRKV</sequence>
<proteinExistence type="predicted"/>
<dbReference type="Proteomes" id="UP000248889">
    <property type="component" value="Unassembled WGS sequence"/>
</dbReference>
<dbReference type="Gene3D" id="3.40.630.30">
    <property type="match status" value="1"/>
</dbReference>
<dbReference type="InterPro" id="IPR016181">
    <property type="entry name" value="Acyl_CoA_acyltransferase"/>
</dbReference>
<evidence type="ECO:0000256" key="2">
    <source>
        <dbReference type="ARBA" id="ARBA00023315"/>
    </source>
</evidence>
<dbReference type="RefSeq" id="WP_111505002.1">
    <property type="nucleotide sequence ID" value="NZ_QKYN01000110.1"/>
</dbReference>
<dbReference type="PROSITE" id="PS51186">
    <property type="entry name" value="GNAT"/>
    <property type="match status" value="1"/>
</dbReference>
<protein>
    <recommendedName>
        <fullName evidence="3">N-acetyltransferase domain-containing protein</fullName>
    </recommendedName>
</protein>
<comment type="caution">
    <text evidence="4">The sequence shown here is derived from an EMBL/GenBank/DDBJ whole genome shotgun (WGS) entry which is preliminary data.</text>
</comment>
<dbReference type="InterPro" id="IPR000182">
    <property type="entry name" value="GNAT_dom"/>
</dbReference>
<dbReference type="CDD" id="cd04301">
    <property type="entry name" value="NAT_SF"/>
    <property type="match status" value="1"/>
</dbReference>
<name>A0A2X0IDQ4_9ACTN</name>
<evidence type="ECO:0000313" key="4">
    <source>
        <dbReference type="EMBL" id="RAG82657.1"/>
    </source>
</evidence>
<dbReference type="SUPFAM" id="SSF55729">
    <property type="entry name" value="Acyl-CoA N-acyltransferases (Nat)"/>
    <property type="match status" value="1"/>
</dbReference>
<keyword evidence="2" id="KW-0012">Acyltransferase</keyword>
<dbReference type="PANTHER" id="PTHR43877">
    <property type="entry name" value="AMINOALKYLPHOSPHONATE N-ACETYLTRANSFERASE-RELATED-RELATED"/>
    <property type="match status" value="1"/>
</dbReference>
<dbReference type="GO" id="GO:0016747">
    <property type="term" value="F:acyltransferase activity, transferring groups other than amino-acyl groups"/>
    <property type="evidence" value="ECO:0007669"/>
    <property type="project" value="InterPro"/>
</dbReference>
<gene>
    <name evidence="4" type="ORF">DN069_26425</name>
</gene>
<organism evidence="4 5">
    <name type="scientific">Streptacidiphilus pinicola</name>
    <dbReference type="NCBI Taxonomy" id="2219663"/>
    <lineage>
        <taxon>Bacteria</taxon>
        <taxon>Bacillati</taxon>
        <taxon>Actinomycetota</taxon>
        <taxon>Actinomycetes</taxon>
        <taxon>Kitasatosporales</taxon>
        <taxon>Streptomycetaceae</taxon>
        <taxon>Streptacidiphilus</taxon>
    </lineage>
</organism>
<accession>A0A2X0IDQ4</accession>
<evidence type="ECO:0000256" key="1">
    <source>
        <dbReference type="ARBA" id="ARBA00022679"/>
    </source>
</evidence>
<dbReference type="OrthoDB" id="7942268at2"/>
<dbReference type="InterPro" id="IPR050832">
    <property type="entry name" value="Bact_Acetyltransf"/>
</dbReference>
<feature type="domain" description="N-acetyltransferase" evidence="3">
    <location>
        <begin position="128"/>
        <end position="278"/>
    </location>
</feature>
<evidence type="ECO:0000259" key="3">
    <source>
        <dbReference type="PROSITE" id="PS51186"/>
    </source>
</evidence>